<keyword evidence="1" id="KW-0732">Signal</keyword>
<dbReference type="EMBL" id="JACCFL010000001">
    <property type="protein sequence ID" value="NYJ24598.1"/>
    <property type="molecule type" value="Genomic_DNA"/>
</dbReference>
<comment type="caution">
    <text evidence="2">The sequence shown here is derived from an EMBL/GenBank/DDBJ whole genome shotgun (WGS) entry which is preliminary data.</text>
</comment>
<sequence>MSRRLWTSSVAVAALICALTVAGGTAPANADNYPSWDDVQAAKANTAAAQGEVDRINGLLASLQTAANAAGDLAVKRLGEYGQAEAALKDATVKAQEIGQQAQAAAARADELRAQSGKFAAQLTRSGTSDVSLRLFLGGAGGPRGSAAGAGGSQQSLLYQLGAVSKLADQASSLFAQAAAQKNVAAALSDQAAAAQKVRDQLDKDAQKALQVANAAKAAADAQLADQKQHATTLYAQLAALQNTEATVEQAYAAGVAAAQAAQAAAAAAAAQQAANSGGSADGFAPPPGMNVDPAAAQAYASSRLAAFGWGQDQMGCLISLWNHESGWRADAYNTSSGAYGIPQSLPASKMASAGPDWMTNQNTQVNWGLDYINRSYGSPCAAWNFEMSHDPNWY</sequence>
<evidence type="ECO:0000313" key="3">
    <source>
        <dbReference type="Proteomes" id="UP000578352"/>
    </source>
</evidence>
<reference evidence="2 3" key="1">
    <citation type="submission" date="2020-07" db="EMBL/GenBank/DDBJ databases">
        <title>Sequencing the genomes of 1000 actinobacteria strains.</title>
        <authorList>
            <person name="Klenk H.-P."/>
        </authorList>
    </citation>
    <scope>NUCLEOTIDE SEQUENCE [LARGE SCALE GENOMIC DNA]</scope>
    <source>
        <strain evidence="2 3">DSM 15165</strain>
    </source>
</reference>
<feature type="chain" id="PRO_5032549441" evidence="1">
    <location>
        <begin position="31"/>
        <end position="395"/>
    </location>
</feature>
<protein>
    <submittedName>
        <fullName evidence="2">DNA-binding protein H-NS</fullName>
    </submittedName>
</protein>
<evidence type="ECO:0000313" key="2">
    <source>
        <dbReference type="EMBL" id="NYJ24598.1"/>
    </source>
</evidence>
<dbReference type="RefSeq" id="WP_179606831.1">
    <property type="nucleotide sequence ID" value="NZ_BAABEH010000001.1"/>
</dbReference>
<feature type="signal peptide" evidence="1">
    <location>
        <begin position="1"/>
        <end position="30"/>
    </location>
</feature>
<organism evidence="2 3">
    <name type="scientific">Leifsonia shinshuensis</name>
    <dbReference type="NCBI Taxonomy" id="150026"/>
    <lineage>
        <taxon>Bacteria</taxon>
        <taxon>Bacillati</taxon>
        <taxon>Actinomycetota</taxon>
        <taxon>Actinomycetes</taxon>
        <taxon>Micrococcales</taxon>
        <taxon>Microbacteriaceae</taxon>
        <taxon>Leifsonia</taxon>
    </lineage>
</organism>
<name>A0A853CVY6_9MICO</name>
<gene>
    <name evidence="2" type="ORF">HNR13_002885</name>
</gene>
<dbReference type="SUPFAM" id="SSF53955">
    <property type="entry name" value="Lysozyme-like"/>
    <property type="match status" value="1"/>
</dbReference>
<proteinExistence type="predicted"/>
<accession>A0A853CVY6</accession>
<dbReference type="GO" id="GO:0003677">
    <property type="term" value="F:DNA binding"/>
    <property type="evidence" value="ECO:0007669"/>
    <property type="project" value="UniProtKB-KW"/>
</dbReference>
<dbReference type="InterPro" id="IPR023346">
    <property type="entry name" value="Lysozyme-like_dom_sf"/>
</dbReference>
<evidence type="ECO:0000256" key="1">
    <source>
        <dbReference type="SAM" id="SignalP"/>
    </source>
</evidence>
<dbReference type="AlphaFoldDB" id="A0A853CVY6"/>
<keyword evidence="2" id="KW-0238">DNA-binding</keyword>
<dbReference type="Proteomes" id="UP000578352">
    <property type="component" value="Unassembled WGS sequence"/>
</dbReference>